<proteinExistence type="predicted"/>
<protein>
    <submittedName>
        <fullName evidence="1">Uncharacterized protein</fullName>
    </submittedName>
</protein>
<evidence type="ECO:0000313" key="2">
    <source>
        <dbReference type="Proteomes" id="UP000799324"/>
    </source>
</evidence>
<dbReference type="Proteomes" id="UP000799324">
    <property type="component" value="Unassembled WGS sequence"/>
</dbReference>
<gene>
    <name evidence="1" type="ORF">K491DRAFT_436609</name>
</gene>
<organism evidence="1 2">
    <name type="scientific">Lophiostoma macrostomum CBS 122681</name>
    <dbReference type="NCBI Taxonomy" id="1314788"/>
    <lineage>
        <taxon>Eukaryota</taxon>
        <taxon>Fungi</taxon>
        <taxon>Dikarya</taxon>
        <taxon>Ascomycota</taxon>
        <taxon>Pezizomycotina</taxon>
        <taxon>Dothideomycetes</taxon>
        <taxon>Pleosporomycetidae</taxon>
        <taxon>Pleosporales</taxon>
        <taxon>Lophiostomataceae</taxon>
        <taxon>Lophiostoma</taxon>
    </lineage>
</organism>
<sequence length="132" mass="14885">MHTYNGRLALGASSRETSRSFSIFPCALVQVLAPSHHHQDRRRFPMHLTLLIGLPAMLGVQRPLLALDITAEVLRPSCLHFIETPLWQPVDPETPEVNLDNVCMLDWYLDVDFLSQIQSADAFMPHLIGAQD</sequence>
<accession>A0A6A6T7B7</accession>
<dbReference type="AlphaFoldDB" id="A0A6A6T7B7"/>
<dbReference type="EMBL" id="MU004353">
    <property type="protein sequence ID" value="KAF2655111.1"/>
    <property type="molecule type" value="Genomic_DNA"/>
</dbReference>
<name>A0A6A6T7B7_9PLEO</name>
<evidence type="ECO:0000313" key="1">
    <source>
        <dbReference type="EMBL" id="KAF2655111.1"/>
    </source>
</evidence>
<keyword evidence="2" id="KW-1185">Reference proteome</keyword>
<reference evidence="1" key="1">
    <citation type="journal article" date="2020" name="Stud. Mycol.">
        <title>101 Dothideomycetes genomes: a test case for predicting lifestyles and emergence of pathogens.</title>
        <authorList>
            <person name="Haridas S."/>
            <person name="Albert R."/>
            <person name="Binder M."/>
            <person name="Bloem J."/>
            <person name="Labutti K."/>
            <person name="Salamov A."/>
            <person name="Andreopoulos B."/>
            <person name="Baker S."/>
            <person name="Barry K."/>
            <person name="Bills G."/>
            <person name="Bluhm B."/>
            <person name="Cannon C."/>
            <person name="Castanera R."/>
            <person name="Culley D."/>
            <person name="Daum C."/>
            <person name="Ezra D."/>
            <person name="Gonzalez J."/>
            <person name="Henrissat B."/>
            <person name="Kuo A."/>
            <person name="Liang C."/>
            <person name="Lipzen A."/>
            <person name="Lutzoni F."/>
            <person name="Magnuson J."/>
            <person name="Mondo S."/>
            <person name="Nolan M."/>
            <person name="Ohm R."/>
            <person name="Pangilinan J."/>
            <person name="Park H.-J."/>
            <person name="Ramirez L."/>
            <person name="Alfaro M."/>
            <person name="Sun H."/>
            <person name="Tritt A."/>
            <person name="Yoshinaga Y."/>
            <person name="Zwiers L.-H."/>
            <person name="Turgeon B."/>
            <person name="Goodwin S."/>
            <person name="Spatafora J."/>
            <person name="Crous P."/>
            <person name="Grigoriev I."/>
        </authorList>
    </citation>
    <scope>NUCLEOTIDE SEQUENCE</scope>
    <source>
        <strain evidence="1">CBS 122681</strain>
    </source>
</reference>